<evidence type="ECO:0000313" key="2">
    <source>
        <dbReference type="EMBL" id="EGF11037.1"/>
    </source>
</evidence>
<keyword evidence="3" id="KW-1185">Reference proteome</keyword>
<feature type="transmembrane region" description="Helical" evidence="1">
    <location>
        <begin position="22"/>
        <end position="49"/>
    </location>
</feature>
<feature type="transmembrane region" description="Helical" evidence="1">
    <location>
        <begin position="61"/>
        <end position="90"/>
    </location>
</feature>
<keyword evidence="1" id="KW-0812">Transmembrane</keyword>
<reference evidence="2 3" key="1">
    <citation type="submission" date="2011-02" db="EMBL/GenBank/DDBJ databases">
        <authorList>
            <person name="Muzny D."/>
            <person name="Qin X."/>
            <person name="Deng J."/>
            <person name="Jiang H."/>
            <person name="Liu Y."/>
            <person name="Qu J."/>
            <person name="Song X.-Z."/>
            <person name="Zhang L."/>
            <person name="Thornton R."/>
            <person name="Coyle M."/>
            <person name="Francisco L."/>
            <person name="Jackson L."/>
            <person name="Javaid M."/>
            <person name="Korchina V."/>
            <person name="Kovar C."/>
            <person name="Mata R."/>
            <person name="Mathew T."/>
            <person name="Ngo R."/>
            <person name="Nguyen L."/>
            <person name="Nguyen N."/>
            <person name="Okwuonu G."/>
            <person name="Ongeri F."/>
            <person name="Pham C."/>
            <person name="Simmons D."/>
            <person name="Wilczek-Boney K."/>
            <person name="Hale W."/>
            <person name="Jakkamsetti A."/>
            <person name="Pham P."/>
            <person name="Ruth R."/>
            <person name="San Lucas F."/>
            <person name="Warren J."/>
            <person name="Zhang J."/>
            <person name="Zhao Z."/>
            <person name="Zhou C."/>
            <person name="Zhu D."/>
            <person name="Lee S."/>
            <person name="Bess C."/>
            <person name="Blankenburg K."/>
            <person name="Forbes L."/>
            <person name="Fu Q."/>
            <person name="Gubbala S."/>
            <person name="Hirani K."/>
            <person name="Jayaseelan J.C."/>
            <person name="Lara F."/>
            <person name="Munidasa M."/>
            <person name="Palculict T."/>
            <person name="Patil S."/>
            <person name="Pu L.-L."/>
            <person name="Saada N."/>
            <person name="Tang L."/>
            <person name="Weissenberger G."/>
            <person name="Zhu Y."/>
            <person name="Hemphill L."/>
            <person name="Shang Y."/>
            <person name="Youmans B."/>
            <person name="Ayvaz T."/>
            <person name="Ross M."/>
            <person name="Santibanez J."/>
            <person name="Aqrawi P."/>
            <person name="Gross S."/>
            <person name="Joshi V."/>
            <person name="Fowler G."/>
            <person name="Nazareth L."/>
            <person name="Reid J."/>
            <person name="Worley K."/>
            <person name="Petrosino J."/>
            <person name="Highlander S."/>
            <person name="Gibbs R."/>
        </authorList>
    </citation>
    <scope>NUCLEOTIDE SEQUENCE [LARGE SCALE GENOMIC DNA]</scope>
    <source>
        <strain evidence="2 3">ATCC BAA-1200</strain>
    </source>
</reference>
<organism evidence="2 3">
    <name type="scientific">Neisseria bacilliformis ATCC BAA-1200</name>
    <dbReference type="NCBI Taxonomy" id="888742"/>
    <lineage>
        <taxon>Bacteria</taxon>
        <taxon>Pseudomonadati</taxon>
        <taxon>Pseudomonadota</taxon>
        <taxon>Betaproteobacteria</taxon>
        <taxon>Neisseriales</taxon>
        <taxon>Neisseriaceae</taxon>
        <taxon>Neisseria</taxon>
    </lineage>
</organism>
<dbReference type="RefSeq" id="WP_007342241.1">
    <property type="nucleotide sequence ID" value="NZ_GL878494.1"/>
</dbReference>
<protein>
    <submittedName>
        <fullName evidence="2">Uncharacterized protein</fullName>
    </submittedName>
</protein>
<evidence type="ECO:0000313" key="3">
    <source>
        <dbReference type="Proteomes" id="UP000004105"/>
    </source>
</evidence>
<feature type="transmembrane region" description="Helical" evidence="1">
    <location>
        <begin position="129"/>
        <end position="150"/>
    </location>
</feature>
<gene>
    <name evidence="2" type="ORF">HMPREF9123_1232</name>
</gene>
<accession>F2BBX7</accession>
<keyword evidence="1" id="KW-1133">Transmembrane helix</keyword>
<proteinExistence type="predicted"/>
<dbReference type="EMBL" id="AFAY01000025">
    <property type="protein sequence ID" value="EGF11037.1"/>
    <property type="molecule type" value="Genomic_DNA"/>
</dbReference>
<dbReference type="HOGENOM" id="CLU_1675995_0_0_4"/>
<keyword evidence="1" id="KW-0472">Membrane</keyword>
<dbReference type="Proteomes" id="UP000004105">
    <property type="component" value="Unassembled WGS sequence"/>
</dbReference>
<comment type="caution">
    <text evidence="2">The sequence shown here is derived from an EMBL/GenBank/DDBJ whole genome shotgun (WGS) entry which is preliminary data.</text>
</comment>
<name>F2BBX7_9NEIS</name>
<sequence length="157" mass="15818">MNLPAPSAEPSEQTAAPYPRAAVLWTTLLCGAPLGGIWLAVVIALGAFAAGGMRSPEAFGILLLLPFFLIFGTFLGFVPAAVMSCILAVWQPYCSAANTVLAAAAGAAVSALFGVLMQHFDGGAAGNNGTIYMFALAGGLSAATLALSVFPRRAAGV</sequence>
<feature type="transmembrane region" description="Helical" evidence="1">
    <location>
        <begin position="96"/>
        <end position="117"/>
    </location>
</feature>
<evidence type="ECO:0000256" key="1">
    <source>
        <dbReference type="SAM" id="Phobius"/>
    </source>
</evidence>
<dbReference type="AlphaFoldDB" id="F2BBX7"/>